<comment type="caution">
    <text evidence="1">The sequence shown here is derived from an EMBL/GenBank/DDBJ whole genome shotgun (WGS) entry which is preliminary data.</text>
</comment>
<accession>A0ABV9R6C3</accession>
<reference evidence="2" key="1">
    <citation type="journal article" date="2019" name="Int. J. Syst. Evol. Microbiol.">
        <title>The Global Catalogue of Microorganisms (GCM) 10K type strain sequencing project: providing services to taxonomists for standard genome sequencing and annotation.</title>
        <authorList>
            <consortium name="The Broad Institute Genomics Platform"/>
            <consortium name="The Broad Institute Genome Sequencing Center for Infectious Disease"/>
            <person name="Wu L."/>
            <person name="Ma J."/>
        </authorList>
    </citation>
    <scope>NUCLEOTIDE SEQUENCE [LARGE SCALE GENOMIC DNA]</scope>
    <source>
        <strain evidence="2">CGMCC 1.12192</strain>
    </source>
</reference>
<evidence type="ECO:0000313" key="2">
    <source>
        <dbReference type="Proteomes" id="UP001595960"/>
    </source>
</evidence>
<evidence type="ECO:0000313" key="1">
    <source>
        <dbReference type="EMBL" id="MFC4828827.1"/>
    </source>
</evidence>
<name>A0ABV9R6C3_9MICO</name>
<dbReference type="RefSeq" id="WP_204392047.1">
    <property type="nucleotide sequence ID" value="NZ_JAFBBW010000001.1"/>
</dbReference>
<dbReference type="EMBL" id="JBHSJC010000001">
    <property type="protein sequence ID" value="MFC4828827.1"/>
    <property type="molecule type" value="Genomic_DNA"/>
</dbReference>
<protein>
    <submittedName>
        <fullName evidence="1">Uncharacterized protein</fullName>
    </submittedName>
</protein>
<proteinExistence type="predicted"/>
<organism evidence="1 2">
    <name type="scientific">Agromyces aurantiacus</name>
    <dbReference type="NCBI Taxonomy" id="165814"/>
    <lineage>
        <taxon>Bacteria</taxon>
        <taxon>Bacillati</taxon>
        <taxon>Actinomycetota</taxon>
        <taxon>Actinomycetes</taxon>
        <taxon>Micrococcales</taxon>
        <taxon>Microbacteriaceae</taxon>
        <taxon>Agromyces</taxon>
    </lineage>
</organism>
<gene>
    <name evidence="1" type="ORF">ACFPER_08520</name>
</gene>
<dbReference type="Proteomes" id="UP001595960">
    <property type="component" value="Unassembled WGS sequence"/>
</dbReference>
<sequence length="166" mass="18188">MLDDLTFEVVDVTPIERSWRRNLEVDASNVLLARIDYELSSSSYTVDAPTIIIETAYRFAAYLPGETDGEVGAEAGVVTSRMAVRIEASRPLTQEDASSGALDPAQPLANAAAHHYHRLDVASMTLDAGLPKYDLPFEFGAVVALAAEDAGERNRRRRQHERASMP</sequence>
<keyword evidence="2" id="KW-1185">Reference proteome</keyword>